<keyword evidence="1" id="KW-0812">Transmembrane</keyword>
<feature type="transmembrane region" description="Helical" evidence="1">
    <location>
        <begin position="92"/>
        <end position="112"/>
    </location>
</feature>
<keyword evidence="1" id="KW-1133">Transmembrane helix</keyword>
<dbReference type="Proteomes" id="UP000663844">
    <property type="component" value="Unassembled WGS sequence"/>
</dbReference>
<evidence type="ECO:0000313" key="2">
    <source>
        <dbReference type="EMBL" id="CAF4370980.1"/>
    </source>
</evidence>
<dbReference type="EMBL" id="CAJOAZ010022968">
    <property type="protein sequence ID" value="CAF4370980.1"/>
    <property type="molecule type" value="Genomic_DNA"/>
</dbReference>
<evidence type="ECO:0000256" key="1">
    <source>
        <dbReference type="SAM" id="Phobius"/>
    </source>
</evidence>
<gene>
    <name evidence="2" type="ORF">OXD698_LOCUS49837</name>
</gene>
<sequence length="140" mass="16337">KTSTNASSSINNKSTSNGYWWDVAHVTSRQHEQEQSTNKERRLTFRRIVKLAVYFLFFCIVLTSAVVSKLSLFTMINAYKTAEQPKEYIVRWQVLLLIAMCVPYVLTFLKSVQLSIFFIKRSPPFFSGYMGIENNRLLFF</sequence>
<proteinExistence type="predicted"/>
<feature type="non-terminal residue" evidence="2">
    <location>
        <position position="1"/>
    </location>
</feature>
<keyword evidence="1" id="KW-0472">Membrane</keyword>
<protein>
    <submittedName>
        <fullName evidence="2">Uncharacterized protein</fullName>
    </submittedName>
</protein>
<accession>A0A820MAT5</accession>
<evidence type="ECO:0000313" key="3">
    <source>
        <dbReference type="Proteomes" id="UP000663844"/>
    </source>
</evidence>
<feature type="transmembrane region" description="Helical" evidence="1">
    <location>
        <begin position="51"/>
        <end position="72"/>
    </location>
</feature>
<name>A0A820MAT5_9BILA</name>
<organism evidence="2 3">
    <name type="scientific">Adineta steineri</name>
    <dbReference type="NCBI Taxonomy" id="433720"/>
    <lineage>
        <taxon>Eukaryota</taxon>
        <taxon>Metazoa</taxon>
        <taxon>Spiralia</taxon>
        <taxon>Gnathifera</taxon>
        <taxon>Rotifera</taxon>
        <taxon>Eurotatoria</taxon>
        <taxon>Bdelloidea</taxon>
        <taxon>Adinetida</taxon>
        <taxon>Adinetidae</taxon>
        <taxon>Adineta</taxon>
    </lineage>
</organism>
<comment type="caution">
    <text evidence="2">The sequence shown here is derived from an EMBL/GenBank/DDBJ whole genome shotgun (WGS) entry which is preliminary data.</text>
</comment>
<dbReference type="AlphaFoldDB" id="A0A820MAT5"/>
<reference evidence="2" key="1">
    <citation type="submission" date="2021-02" db="EMBL/GenBank/DDBJ databases">
        <authorList>
            <person name="Nowell W R."/>
        </authorList>
    </citation>
    <scope>NUCLEOTIDE SEQUENCE</scope>
</reference>